<feature type="domain" description="Histidine kinase" evidence="11">
    <location>
        <begin position="351"/>
        <end position="572"/>
    </location>
</feature>
<dbReference type="SUPFAM" id="SSF52172">
    <property type="entry name" value="CheY-like"/>
    <property type="match status" value="1"/>
</dbReference>
<dbReference type="EMBL" id="CP013244">
    <property type="protein sequence ID" value="ANP46666.1"/>
    <property type="molecule type" value="Genomic_DNA"/>
</dbReference>
<keyword evidence="7" id="KW-0067">ATP-binding</keyword>
<proteinExistence type="predicted"/>
<feature type="domain" description="Response regulatory" evidence="12">
    <location>
        <begin position="592"/>
        <end position="708"/>
    </location>
</feature>
<keyword evidence="6" id="KW-0418">Kinase</keyword>
<evidence type="ECO:0000256" key="6">
    <source>
        <dbReference type="ARBA" id="ARBA00022777"/>
    </source>
</evidence>
<comment type="catalytic activity">
    <reaction evidence="1">
        <text>ATP + protein L-histidine = ADP + protein N-phospho-L-histidine.</text>
        <dbReference type="EC" id="2.7.13.3"/>
    </reaction>
</comment>
<dbReference type="Pfam" id="PF00072">
    <property type="entry name" value="Response_reg"/>
    <property type="match status" value="1"/>
</dbReference>
<name>A0A1B1AJC0_9PROT</name>
<evidence type="ECO:0000256" key="10">
    <source>
        <dbReference type="SAM" id="Phobius"/>
    </source>
</evidence>
<dbReference type="CDD" id="cd00082">
    <property type="entry name" value="HisKA"/>
    <property type="match status" value="1"/>
</dbReference>
<sequence length="710" mass="75840">MSVSNGERAPPKAQPSAPSYADLRRRVLLFASLFCVFVLLVAFAGFGVLRQSAIQAAEKRSRSYSTILSAHLDRTMNALESRLTQIGVQSDRLGGPGGNDARWLPVLQAARSGANTVVSLSVIDRDGVIRHSTLTPLVGRERREGTIYQSLDASTSPEILTETPSPSEFHDGMIMPFARRLISNGRVVGAVVAAFSAESLRDFYGSIDAEGGQIRLLHESGVSLLEEPRVVGQRISVDRVLESYRAGKASGGFIGLLGDGPVMITSYAAVRDTGLIVVTSLSEQQALSAWRQEVLIGGFILVGVLIAFGLAVALMLRQLEARAVAETALLQQQQRFADAQRLESLGQLTGGVAHDFNNLLTVIINASDSLLSRVSEDLRPRVDAILYAADNAANLIKQLLAFSRRQALQLVAVDVNATVAAMDEMLRRSLGVRVETEFVLAPNLWRAHADRAQVESALLNLGINARDAMPDGGKLTIETHNAHLDDHYAALNPDVAPGDYVALAVTDTGFGMTPDVRERALEPFFTTKEVGKGSGLGLSMVYGFARQSKGHVKIYSEVGRGTTVRLYLPRDLAGVEALPAADSGALETGTESILLVEDDAQVRMLATASLRERGYTVIEATNGAEAISVLDGGEHIDLVLTDVVMPGALTGREVADHALTARPGVKVLFTSGYADASVMRNGLIAAGARFLSKPYRGGQLAATVRALLDA</sequence>
<dbReference type="CDD" id="cd12915">
    <property type="entry name" value="PDC2_DGC_like"/>
    <property type="match status" value="1"/>
</dbReference>
<dbReference type="AlphaFoldDB" id="A0A1B1AJC0"/>
<dbReference type="Proteomes" id="UP000092498">
    <property type="component" value="Chromosome"/>
</dbReference>
<gene>
    <name evidence="13" type="ORF">ATE48_12435</name>
</gene>
<evidence type="ECO:0000259" key="12">
    <source>
        <dbReference type="PROSITE" id="PS50110"/>
    </source>
</evidence>
<dbReference type="InterPro" id="IPR036890">
    <property type="entry name" value="HATPase_C_sf"/>
</dbReference>
<keyword evidence="3 9" id="KW-0597">Phosphoprotein</keyword>
<dbReference type="STRING" id="1759059.ATE48_12435"/>
<dbReference type="Gene3D" id="3.30.450.20">
    <property type="entry name" value="PAS domain"/>
    <property type="match status" value="1"/>
</dbReference>
<feature type="transmembrane region" description="Helical" evidence="10">
    <location>
        <begin position="294"/>
        <end position="316"/>
    </location>
</feature>
<dbReference type="Gene3D" id="1.10.287.130">
    <property type="match status" value="1"/>
</dbReference>
<dbReference type="SMART" id="SM00448">
    <property type="entry name" value="REC"/>
    <property type="match status" value="1"/>
</dbReference>
<keyword evidence="10" id="KW-1133">Transmembrane helix</keyword>
<accession>A0A1B1AJC0</accession>
<dbReference type="InterPro" id="IPR004358">
    <property type="entry name" value="Sig_transdc_His_kin-like_C"/>
</dbReference>
<evidence type="ECO:0000256" key="9">
    <source>
        <dbReference type="PROSITE-ProRule" id="PRU00169"/>
    </source>
</evidence>
<dbReference type="SMART" id="SM00388">
    <property type="entry name" value="HisKA"/>
    <property type="match status" value="1"/>
</dbReference>
<reference evidence="13 14" key="1">
    <citation type="submission" date="2015-11" db="EMBL/GenBank/DDBJ databases">
        <title>Whole-Genome Sequence of Candidatus Oderbacter manganicum from the National Park Lower Oder Valley, Germany.</title>
        <authorList>
            <person name="Braun B."/>
            <person name="Liere K."/>
            <person name="Szewzyk U."/>
        </authorList>
    </citation>
    <scope>NUCLEOTIDE SEQUENCE [LARGE SCALE GENOMIC DNA]</scope>
    <source>
        <strain evidence="13 14">OTSz_A_272</strain>
    </source>
</reference>
<keyword evidence="14" id="KW-1185">Reference proteome</keyword>
<evidence type="ECO:0000256" key="3">
    <source>
        <dbReference type="ARBA" id="ARBA00022553"/>
    </source>
</evidence>
<dbReference type="InterPro" id="IPR005467">
    <property type="entry name" value="His_kinase_dom"/>
</dbReference>
<dbReference type="InterPro" id="IPR001789">
    <property type="entry name" value="Sig_transdc_resp-reg_receiver"/>
</dbReference>
<dbReference type="Pfam" id="PF00512">
    <property type="entry name" value="HisKA"/>
    <property type="match status" value="1"/>
</dbReference>
<dbReference type="InterPro" id="IPR011006">
    <property type="entry name" value="CheY-like_superfamily"/>
</dbReference>
<evidence type="ECO:0000259" key="11">
    <source>
        <dbReference type="PROSITE" id="PS50109"/>
    </source>
</evidence>
<protein>
    <recommendedName>
        <fullName evidence="2">histidine kinase</fullName>
        <ecNumber evidence="2">2.7.13.3</ecNumber>
    </recommendedName>
</protein>
<dbReference type="Pfam" id="PF02518">
    <property type="entry name" value="HATPase_c"/>
    <property type="match status" value="1"/>
</dbReference>
<keyword evidence="8" id="KW-0902">Two-component regulatory system</keyword>
<dbReference type="InterPro" id="IPR036097">
    <property type="entry name" value="HisK_dim/P_sf"/>
</dbReference>
<dbReference type="CDD" id="cd16919">
    <property type="entry name" value="HATPase_CckA-like"/>
    <property type="match status" value="1"/>
</dbReference>
<dbReference type="PROSITE" id="PS50110">
    <property type="entry name" value="RESPONSE_REGULATORY"/>
    <property type="match status" value="1"/>
</dbReference>
<dbReference type="PANTHER" id="PTHR43065">
    <property type="entry name" value="SENSOR HISTIDINE KINASE"/>
    <property type="match status" value="1"/>
</dbReference>
<dbReference type="OrthoDB" id="7284568at2"/>
<evidence type="ECO:0000256" key="7">
    <source>
        <dbReference type="ARBA" id="ARBA00022840"/>
    </source>
</evidence>
<dbReference type="InParanoid" id="A0A1B1AJC0"/>
<dbReference type="SUPFAM" id="SSF47384">
    <property type="entry name" value="Homodimeric domain of signal transducing histidine kinase"/>
    <property type="match status" value="1"/>
</dbReference>
<organism evidence="13 14">
    <name type="scientific">Candidatus Viadribacter manganicus</name>
    <dbReference type="NCBI Taxonomy" id="1759059"/>
    <lineage>
        <taxon>Bacteria</taxon>
        <taxon>Pseudomonadati</taxon>
        <taxon>Pseudomonadota</taxon>
        <taxon>Alphaproteobacteria</taxon>
        <taxon>Hyphomonadales</taxon>
        <taxon>Hyphomonadaceae</taxon>
        <taxon>Candidatus Viadribacter</taxon>
    </lineage>
</organism>
<dbReference type="GO" id="GO:0005524">
    <property type="term" value="F:ATP binding"/>
    <property type="evidence" value="ECO:0007669"/>
    <property type="project" value="UniProtKB-KW"/>
</dbReference>
<keyword evidence="10" id="KW-0472">Membrane</keyword>
<dbReference type="PRINTS" id="PR00344">
    <property type="entry name" value="BCTRLSENSOR"/>
</dbReference>
<dbReference type="Gene3D" id="3.30.565.10">
    <property type="entry name" value="Histidine kinase-like ATPase, C-terminal domain"/>
    <property type="match status" value="1"/>
</dbReference>
<evidence type="ECO:0000256" key="2">
    <source>
        <dbReference type="ARBA" id="ARBA00012438"/>
    </source>
</evidence>
<feature type="transmembrane region" description="Helical" evidence="10">
    <location>
        <begin position="27"/>
        <end position="49"/>
    </location>
</feature>
<keyword evidence="4" id="KW-0808">Transferase</keyword>
<keyword evidence="5" id="KW-0547">Nucleotide-binding</keyword>
<dbReference type="RefSeq" id="WP_066771987.1">
    <property type="nucleotide sequence ID" value="NZ_CP013244.1"/>
</dbReference>
<dbReference type="SMART" id="SM00387">
    <property type="entry name" value="HATPase_c"/>
    <property type="match status" value="1"/>
</dbReference>
<evidence type="ECO:0000256" key="8">
    <source>
        <dbReference type="ARBA" id="ARBA00023012"/>
    </source>
</evidence>
<evidence type="ECO:0000313" key="13">
    <source>
        <dbReference type="EMBL" id="ANP46666.1"/>
    </source>
</evidence>
<dbReference type="KEGG" id="cbot:ATE48_12435"/>
<dbReference type="SUPFAM" id="SSF55874">
    <property type="entry name" value="ATPase domain of HSP90 chaperone/DNA topoisomerase II/histidine kinase"/>
    <property type="match status" value="1"/>
</dbReference>
<evidence type="ECO:0000256" key="5">
    <source>
        <dbReference type="ARBA" id="ARBA00022741"/>
    </source>
</evidence>
<evidence type="ECO:0000313" key="14">
    <source>
        <dbReference type="Proteomes" id="UP000092498"/>
    </source>
</evidence>
<evidence type="ECO:0000256" key="4">
    <source>
        <dbReference type="ARBA" id="ARBA00022679"/>
    </source>
</evidence>
<keyword evidence="10" id="KW-0812">Transmembrane</keyword>
<dbReference type="InterPro" id="IPR003661">
    <property type="entry name" value="HisK_dim/P_dom"/>
</dbReference>
<evidence type="ECO:0000256" key="1">
    <source>
        <dbReference type="ARBA" id="ARBA00000085"/>
    </source>
</evidence>
<dbReference type="PANTHER" id="PTHR43065:SF46">
    <property type="entry name" value="C4-DICARBOXYLATE TRANSPORT SENSOR PROTEIN DCTB"/>
    <property type="match status" value="1"/>
</dbReference>
<dbReference type="EC" id="2.7.13.3" evidence="2"/>
<dbReference type="Gene3D" id="3.40.50.2300">
    <property type="match status" value="1"/>
</dbReference>
<dbReference type="PROSITE" id="PS50109">
    <property type="entry name" value="HIS_KIN"/>
    <property type="match status" value="1"/>
</dbReference>
<dbReference type="InterPro" id="IPR003594">
    <property type="entry name" value="HATPase_dom"/>
</dbReference>
<dbReference type="GO" id="GO:0000155">
    <property type="term" value="F:phosphorelay sensor kinase activity"/>
    <property type="evidence" value="ECO:0007669"/>
    <property type="project" value="InterPro"/>
</dbReference>
<feature type="modified residue" description="4-aspartylphosphate" evidence="9">
    <location>
        <position position="642"/>
    </location>
</feature>